<proteinExistence type="predicted"/>
<dbReference type="PANTHER" id="PTHR43861">
    <property type="entry name" value="TRANS-ACONITATE 2-METHYLTRANSFERASE-RELATED"/>
    <property type="match status" value="1"/>
</dbReference>
<evidence type="ECO:0000259" key="1">
    <source>
        <dbReference type="Pfam" id="PF08241"/>
    </source>
</evidence>
<keyword evidence="2" id="KW-0830">Ubiquinone</keyword>
<name>A0ABU1S5U3_9FLAO</name>
<sequence>MKNWTGERLETFVFNRITIEHLHRYGIVLDYVKDKVVLDIACGEGYGSNILSEKAEFVYGVDIDINCIDRARQKYKKNNLEFIEGNTSEIPLKDNSVDIIISFETIEHHDEHCEMMIEFKRVLKTNGVVIISTPDKLFYSDKRNYYNEHHVKELYKYEFKGLLASHFSDLQLLNQTYRNGNSIIQEDLEQDKISFFTGDYSSVQNIEVNPMFLLIIASNTKIKKVGLSIFDGGNISNLEMLEKIHKSRSYRLGHFLLVPLKKIKYLYKKHIR</sequence>
<dbReference type="InterPro" id="IPR029063">
    <property type="entry name" value="SAM-dependent_MTases_sf"/>
</dbReference>
<dbReference type="Proteomes" id="UP001261871">
    <property type="component" value="Unassembled WGS sequence"/>
</dbReference>
<comment type="caution">
    <text evidence="2">The sequence shown here is derived from an EMBL/GenBank/DDBJ whole genome shotgun (WGS) entry which is preliminary data.</text>
</comment>
<dbReference type="RefSeq" id="WP_310008569.1">
    <property type="nucleotide sequence ID" value="NZ_JAVDTX010000007.1"/>
</dbReference>
<evidence type="ECO:0000313" key="2">
    <source>
        <dbReference type="EMBL" id="MDR6846414.1"/>
    </source>
</evidence>
<feature type="domain" description="Methyltransferase type 11" evidence="1">
    <location>
        <begin position="38"/>
        <end position="131"/>
    </location>
</feature>
<dbReference type="Gene3D" id="3.40.50.150">
    <property type="entry name" value="Vaccinia Virus protein VP39"/>
    <property type="match status" value="1"/>
</dbReference>
<evidence type="ECO:0000313" key="3">
    <source>
        <dbReference type="Proteomes" id="UP001261871"/>
    </source>
</evidence>
<dbReference type="InterPro" id="IPR013216">
    <property type="entry name" value="Methyltransf_11"/>
</dbReference>
<dbReference type="Pfam" id="PF08241">
    <property type="entry name" value="Methyltransf_11"/>
    <property type="match status" value="1"/>
</dbReference>
<accession>A0ABU1S5U3</accession>
<reference evidence="2 3" key="1">
    <citation type="submission" date="2023-07" db="EMBL/GenBank/DDBJ databases">
        <title>Sorghum-associated microbial communities from plants grown in Nebraska, USA.</title>
        <authorList>
            <person name="Schachtman D."/>
        </authorList>
    </citation>
    <scope>NUCLEOTIDE SEQUENCE [LARGE SCALE GENOMIC DNA]</scope>
    <source>
        <strain evidence="2 3">BE124</strain>
    </source>
</reference>
<protein>
    <submittedName>
        <fullName evidence="2">Ubiquinone/menaquinone biosynthesis C-methylase UbiE</fullName>
    </submittedName>
</protein>
<organism evidence="2 3">
    <name type="scientific">Flavobacterium granuli</name>
    <dbReference type="NCBI Taxonomy" id="280093"/>
    <lineage>
        <taxon>Bacteria</taxon>
        <taxon>Pseudomonadati</taxon>
        <taxon>Bacteroidota</taxon>
        <taxon>Flavobacteriia</taxon>
        <taxon>Flavobacteriales</taxon>
        <taxon>Flavobacteriaceae</taxon>
        <taxon>Flavobacterium</taxon>
    </lineage>
</organism>
<keyword evidence="3" id="KW-1185">Reference proteome</keyword>
<dbReference type="EMBL" id="JAVDTX010000007">
    <property type="protein sequence ID" value="MDR6846414.1"/>
    <property type="molecule type" value="Genomic_DNA"/>
</dbReference>
<gene>
    <name evidence="2" type="ORF">J2W95_003130</name>
</gene>
<dbReference type="CDD" id="cd02440">
    <property type="entry name" value="AdoMet_MTases"/>
    <property type="match status" value="1"/>
</dbReference>
<dbReference type="SUPFAM" id="SSF53335">
    <property type="entry name" value="S-adenosyl-L-methionine-dependent methyltransferases"/>
    <property type="match status" value="1"/>
</dbReference>